<evidence type="ECO:0008006" key="4">
    <source>
        <dbReference type="Google" id="ProtNLM"/>
    </source>
</evidence>
<feature type="transmembrane region" description="Helical" evidence="1">
    <location>
        <begin position="139"/>
        <end position="160"/>
    </location>
</feature>
<evidence type="ECO:0000313" key="3">
    <source>
        <dbReference type="Proteomes" id="UP000482960"/>
    </source>
</evidence>
<keyword evidence="1" id="KW-0472">Membrane</keyword>
<sequence length="163" mass="16708">MVFAAKAGVLIALVAGAGAVGVLGALAAGRPLLIGNGFTTANGYWPLSLGTEPILRAAGGTVLYYLLIALLSYGVGVIVRHTAAALSAVLTALFVLPMLTSLFTGKYAEWILKYSPMTAGLSIQATERLETMLLQPWEGLGLLAAYAGAALLTGAVLFAVRDA</sequence>
<feature type="transmembrane region" description="Helical" evidence="1">
    <location>
        <begin position="83"/>
        <end position="103"/>
    </location>
</feature>
<organism evidence="2 3">
    <name type="scientific">Phytohabitans rumicis</name>
    <dbReference type="NCBI Taxonomy" id="1076125"/>
    <lineage>
        <taxon>Bacteria</taxon>
        <taxon>Bacillati</taxon>
        <taxon>Actinomycetota</taxon>
        <taxon>Actinomycetes</taxon>
        <taxon>Micromonosporales</taxon>
        <taxon>Micromonosporaceae</taxon>
    </lineage>
</organism>
<keyword evidence="1" id="KW-0812">Transmembrane</keyword>
<evidence type="ECO:0000313" key="2">
    <source>
        <dbReference type="EMBL" id="GFJ91434.1"/>
    </source>
</evidence>
<dbReference type="EMBL" id="BLPG01000001">
    <property type="protein sequence ID" value="GFJ91434.1"/>
    <property type="molecule type" value="Genomic_DNA"/>
</dbReference>
<gene>
    <name evidence="2" type="ORF">Prum_050760</name>
</gene>
<reference evidence="2 3" key="2">
    <citation type="submission" date="2020-03" db="EMBL/GenBank/DDBJ databases">
        <authorList>
            <person name="Ichikawa N."/>
            <person name="Kimura A."/>
            <person name="Kitahashi Y."/>
            <person name="Uohara A."/>
        </authorList>
    </citation>
    <scope>NUCLEOTIDE SEQUENCE [LARGE SCALE GENOMIC DNA]</scope>
    <source>
        <strain evidence="2 3">NBRC 108638</strain>
    </source>
</reference>
<feature type="transmembrane region" description="Helical" evidence="1">
    <location>
        <begin position="53"/>
        <end position="71"/>
    </location>
</feature>
<keyword evidence="1" id="KW-1133">Transmembrane helix</keyword>
<name>A0A6V8L5E5_9ACTN</name>
<proteinExistence type="predicted"/>
<evidence type="ECO:0000256" key="1">
    <source>
        <dbReference type="SAM" id="Phobius"/>
    </source>
</evidence>
<dbReference type="Proteomes" id="UP000482960">
    <property type="component" value="Unassembled WGS sequence"/>
</dbReference>
<comment type="caution">
    <text evidence="2">The sequence shown here is derived from an EMBL/GenBank/DDBJ whole genome shotgun (WGS) entry which is preliminary data.</text>
</comment>
<keyword evidence="3" id="KW-1185">Reference proteome</keyword>
<dbReference type="RefSeq" id="WP_218577312.1">
    <property type="nucleotide sequence ID" value="NZ_BLPG01000001.1"/>
</dbReference>
<reference evidence="2 3" key="1">
    <citation type="submission" date="2020-03" db="EMBL/GenBank/DDBJ databases">
        <title>Whole genome shotgun sequence of Phytohabitans rumicis NBRC 108638.</title>
        <authorList>
            <person name="Komaki H."/>
            <person name="Tamura T."/>
        </authorList>
    </citation>
    <scope>NUCLEOTIDE SEQUENCE [LARGE SCALE GENOMIC DNA]</scope>
    <source>
        <strain evidence="2 3">NBRC 108638</strain>
    </source>
</reference>
<dbReference type="AlphaFoldDB" id="A0A6V8L5E5"/>
<protein>
    <recommendedName>
        <fullName evidence="4">ABC transporter permease</fullName>
    </recommendedName>
</protein>
<accession>A0A6V8L5E5</accession>